<gene>
    <name evidence="1" type="ORF">H4S07_000648</name>
</gene>
<organism evidence="1 2">
    <name type="scientific">Coemansia furcata</name>
    <dbReference type="NCBI Taxonomy" id="417177"/>
    <lineage>
        <taxon>Eukaryota</taxon>
        <taxon>Fungi</taxon>
        <taxon>Fungi incertae sedis</taxon>
        <taxon>Zoopagomycota</taxon>
        <taxon>Kickxellomycotina</taxon>
        <taxon>Kickxellomycetes</taxon>
        <taxon>Kickxellales</taxon>
        <taxon>Kickxellaceae</taxon>
        <taxon>Coemansia</taxon>
    </lineage>
</organism>
<comment type="caution">
    <text evidence="1">The sequence shown here is derived from an EMBL/GenBank/DDBJ whole genome shotgun (WGS) entry which is preliminary data.</text>
</comment>
<protein>
    <submittedName>
        <fullName evidence="1">Uncharacterized protein</fullName>
    </submittedName>
</protein>
<name>A0ACC1LQ64_9FUNG</name>
<accession>A0ACC1LQ64</accession>
<keyword evidence="2" id="KW-1185">Reference proteome</keyword>
<proteinExistence type="predicted"/>
<reference evidence="1" key="1">
    <citation type="submission" date="2022-07" db="EMBL/GenBank/DDBJ databases">
        <title>Phylogenomic reconstructions and comparative analyses of Kickxellomycotina fungi.</title>
        <authorList>
            <person name="Reynolds N.K."/>
            <person name="Stajich J.E."/>
            <person name="Barry K."/>
            <person name="Grigoriev I.V."/>
            <person name="Crous P."/>
            <person name="Smith M.E."/>
        </authorList>
    </citation>
    <scope>NUCLEOTIDE SEQUENCE</scope>
    <source>
        <strain evidence="1">CBS 102833</strain>
    </source>
</reference>
<evidence type="ECO:0000313" key="1">
    <source>
        <dbReference type="EMBL" id="KAJ2813496.1"/>
    </source>
</evidence>
<dbReference type="EMBL" id="JANBUP010000050">
    <property type="protein sequence ID" value="KAJ2813496.1"/>
    <property type="molecule type" value="Genomic_DNA"/>
</dbReference>
<dbReference type="Proteomes" id="UP001140096">
    <property type="component" value="Unassembled WGS sequence"/>
</dbReference>
<evidence type="ECO:0000313" key="2">
    <source>
        <dbReference type="Proteomes" id="UP001140096"/>
    </source>
</evidence>
<sequence>MNRRRQEESDSTLEHGLDDGLVGGLDEGAGDVVQQLQLLIQEPLENLQLDGGRTDVGSNGSVFGEGSEGSFQLGSGMATPTGNGAVDTSAGGHTWDFLANAAQMFERASELKEVTAADIRKGYDMQGYQWRGHEIQKRLYMTYRRQVYPQYQGVAHDVQAVRKQAVCVDNTATFYNFRQSSLGDEYRGQINHFQLRDLICATSDYDVYYHHADGVHSWNPWQRSRRCVMRRSAMPRAFRVSSMCVDSGIVFAGDYRGRYCLSSLWAEEGAVADGTLGPIDIDNDIVNHATSGTSRGGARHILAAQNSGVLRQLDVQRLEVVDAVPFAWAINCSATTRDATLDCVVGDSVDAVLLDRRRQRPEVARLSGHRDFSFACAFSPDGRLVATGSQDLSARVYDVRWPQQPLAALCGYMGAMRIVSFSGDGRFLMAAEPADYVHIYDVATLGLAQDIEFMGETSGAAFSPDSNCLFVGISDALHGSGLAEFTAAAEAPCALL</sequence>